<evidence type="ECO:0000313" key="7">
    <source>
        <dbReference type="Proteomes" id="UP001082703"/>
    </source>
</evidence>
<dbReference type="SUPFAM" id="SSF54001">
    <property type="entry name" value="Cysteine proteinases"/>
    <property type="match status" value="1"/>
</dbReference>
<keyword evidence="7" id="KW-1185">Reference proteome</keyword>
<evidence type="ECO:0000256" key="3">
    <source>
        <dbReference type="ARBA" id="ARBA00022801"/>
    </source>
</evidence>
<evidence type="ECO:0000256" key="1">
    <source>
        <dbReference type="ARBA" id="ARBA00007074"/>
    </source>
</evidence>
<gene>
    <name evidence="6" type="ORF">OUY18_04595</name>
</gene>
<evidence type="ECO:0000256" key="4">
    <source>
        <dbReference type="ARBA" id="ARBA00022807"/>
    </source>
</evidence>
<dbReference type="InterPro" id="IPR038765">
    <property type="entry name" value="Papain-like_cys_pep_sf"/>
</dbReference>
<reference evidence="6 7" key="1">
    <citation type="submission" date="2022-11" db="EMBL/GenBank/DDBJ databases">
        <authorList>
            <person name="Caiyu Z."/>
        </authorList>
    </citation>
    <scope>NUCLEOTIDE SEQUENCE [LARGE SCALE GENOMIC DNA]</scope>
    <source>
        <strain evidence="6 7">YR-4</strain>
    </source>
</reference>
<organism evidence="6 7">
    <name type="scientific">Caproiciproducens galactitolivorans</name>
    <dbReference type="NCBI Taxonomy" id="642589"/>
    <lineage>
        <taxon>Bacteria</taxon>
        <taxon>Bacillati</taxon>
        <taxon>Bacillota</taxon>
        <taxon>Clostridia</taxon>
        <taxon>Eubacteriales</taxon>
        <taxon>Acutalibacteraceae</taxon>
        <taxon>Caproiciproducens</taxon>
    </lineage>
</organism>
<comment type="caution">
    <text evidence="6">The sequence shown here is derived from an EMBL/GenBank/DDBJ whole genome shotgun (WGS) entry which is preliminary data.</text>
</comment>
<dbReference type="Pfam" id="PF00877">
    <property type="entry name" value="NLPC_P60"/>
    <property type="match status" value="1"/>
</dbReference>
<dbReference type="Proteomes" id="UP001082703">
    <property type="component" value="Unassembled WGS sequence"/>
</dbReference>
<dbReference type="RefSeq" id="WP_268057548.1">
    <property type="nucleotide sequence ID" value="NZ_JAPOHA010000003.1"/>
</dbReference>
<evidence type="ECO:0000313" key="6">
    <source>
        <dbReference type="EMBL" id="MCY1713535.1"/>
    </source>
</evidence>
<dbReference type="Gene3D" id="3.90.1720.10">
    <property type="entry name" value="endopeptidase domain like (from Nostoc punctiforme)"/>
    <property type="match status" value="1"/>
</dbReference>
<keyword evidence="4" id="KW-0788">Thiol protease</keyword>
<feature type="domain" description="NlpC/P60" evidence="5">
    <location>
        <begin position="60"/>
        <end position="149"/>
    </location>
</feature>
<proteinExistence type="inferred from homology"/>
<keyword evidence="3" id="KW-0378">Hydrolase</keyword>
<dbReference type="EMBL" id="JAPOHA010000003">
    <property type="protein sequence ID" value="MCY1713535.1"/>
    <property type="molecule type" value="Genomic_DNA"/>
</dbReference>
<accession>A0ABT4BRW4</accession>
<evidence type="ECO:0000259" key="5">
    <source>
        <dbReference type="Pfam" id="PF00877"/>
    </source>
</evidence>
<name>A0ABT4BRW4_9FIRM</name>
<protein>
    <submittedName>
        <fullName evidence="6">NlpC/P60 family protein</fullName>
    </submittedName>
</protein>
<keyword evidence="2" id="KW-0645">Protease</keyword>
<evidence type="ECO:0000256" key="2">
    <source>
        <dbReference type="ARBA" id="ARBA00022670"/>
    </source>
</evidence>
<sequence length="257" mass="28710">MAKTNTGLVTFCKAALNAKTGYVLSTFGRVFTQEIYNDKVKEFKNSEPTFAQDAKQWIGKRTVDCCGLVKYYMFADKYGENPAYTSKYDHDANTMFREATSKGDIDSIPEIPGLLLHAEEHVGVYIGNGQVIEAFGTREGVIQTDLKHNKERHKPWTNWFKCKWITYPNSPGTVVQIDTTMDVTKRHGETYIFKTTSPQTPTVTVGTSGVVTLTHLRREGQSDFWKLLFVGASGQSAGIYTAGPGEQPLKRFVARVA</sequence>
<dbReference type="InterPro" id="IPR000064">
    <property type="entry name" value="NLP_P60_dom"/>
</dbReference>
<comment type="similarity">
    <text evidence="1">Belongs to the peptidase C40 family.</text>
</comment>